<dbReference type="PRINTS" id="PR00508">
    <property type="entry name" value="S21N4MTFRASE"/>
</dbReference>
<keyword evidence="1" id="KW-0489">Methyltransferase</keyword>
<dbReference type="GO" id="GO:0003677">
    <property type="term" value="F:DNA binding"/>
    <property type="evidence" value="ECO:0007669"/>
    <property type="project" value="InterPro"/>
</dbReference>
<dbReference type="InterPro" id="IPR000241">
    <property type="entry name" value="RlmKL-like_Mtase"/>
</dbReference>
<dbReference type="Gene3D" id="3.40.50.150">
    <property type="entry name" value="Vaccinia Virus protein VP39"/>
    <property type="match status" value="1"/>
</dbReference>
<keyword evidence="2" id="KW-0808">Transferase</keyword>
<gene>
    <name evidence="4" type="ORF">COU00_03455</name>
</gene>
<dbReference type="Proteomes" id="UP000229335">
    <property type="component" value="Unassembled WGS sequence"/>
</dbReference>
<reference evidence="5" key="1">
    <citation type="submission" date="2017-09" db="EMBL/GenBank/DDBJ databases">
        <title>Depth-based differentiation of microbial function through sediment-hosted aquifers and enrichment of novel symbionts in the deep terrestrial subsurface.</title>
        <authorList>
            <person name="Probst A.J."/>
            <person name="Ladd B."/>
            <person name="Jarett J.K."/>
            <person name="Geller-Mcgrath D.E."/>
            <person name="Sieber C.M.K."/>
            <person name="Emerson J.B."/>
            <person name="Anantharaman K."/>
            <person name="Thomas B.C."/>
            <person name="Malmstrom R."/>
            <person name="Stieglmeier M."/>
            <person name="Klingl A."/>
            <person name="Woyke T."/>
            <person name="Ryan C.M."/>
            <person name="Banfield J.F."/>
        </authorList>
    </citation>
    <scope>NUCLEOTIDE SEQUENCE [LARGE SCALE GENOMIC DNA]</scope>
</reference>
<comment type="caution">
    <text evidence="4">The sequence shown here is derived from an EMBL/GenBank/DDBJ whole genome shotgun (WGS) entry which is preliminary data.</text>
</comment>
<dbReference type="Pfam" id="PF01170">
    <property type="entry name" value="UPF0020"/>
    <property type="match status" value="1"/>
</dbReference>
<dbReference type="PANTHER" id="PTHR14911:SF13">
    <property type="entry name" value="TRNA (GUANINE(6)-N2)-METHYLTRANSFERASE THUMP3"/>
    <property type="match status" value="1"/>
</dbReference>
<dbReference type="GO" id="GO:0008170">
    <property type="term" value="F:N-methyltransferase activity"/>
    <property type="evidence" value="ECO:0007669"/>
    <property type="project" value="InterPro"/>
</dbReference>
<dbReference type="SUPFAM" id="SSF53335">
    <property type="entry name" value="S-adenosyl-L-methionine-dependent methyltransferases"/>
    <property type="match status" value="1"/>
</dbReference>
<dbReference type="PANTHER" id="PTHR14911">
    <property type="entry name" value="THUMP DOMAIN-CONTAINING"/>
    <property type="match status" value="1"/>
</dbReference>
<evidence type="ECO:0000313" key="4">
    <source>
        <dbReference type="EMBL" id="PIT93604.1"/>
    </source>
</evidence>
<dbReference type="InterPro" id="IPR029063">
    <property type="entry name" value="SAM-dependent_MTases_sf"/>
</dbReference>
<dbReference type="GO" id="GO:0016423">
    <property type="term" value="F:tRNA (guanine) methyltransferase activity"/>
    <property type="evidence" value="ECO:0007669"/>
    <property type="project" value="TreeGrafter"/>
</dbReference>
<evidence type="ECO:0000256" key="2">
    <source>
        <dbReference type="ARBA" id="ARBA00022679"/>
    </source>
</evidence>
<evidence type="ECO:0000256" key="1">
    <source>
        <dbReference type="ARBA" id="ARBA00022603"/>
    </source>
</evidence>
<dbReference type="GO" id="GO:0030488">
    <property type="term" value="P:tRNA methylation"/>
    <property type="evidence" value="ECO:0007669"/>
    <property type="project" value="TreeGrafter"/>
</dbReference>
<dbReference type="EMBL" id="PFAS01000059">
    <property type="protein sequence ID" value="PIT93604.1"/>
    <property type="molecule type" value="Genomic_DNA"/>
</dbReference>
<dbReference type="InterPro" id="IPR001091">
    <property type="entry name" value="RM_Methyltransferase"/>
</dbReference>
<organism evidence="4 5">
    <name type="scientific">Candidatus Falkowbacteria bacterium CG10_big_fil_rev_8_21_14_0_10_43_11</name>
    <dbReference type="NCBI Taxonomy" id="1974568"/>
    <lineage>
        <taxon>Bacteria</taxon>
        <taxon>Candidatus Falkowiibacteriota</taxon>
    </lineage>
</organism>
<proteinExistence type="predicted"/>
<accession>A0A2M6WLL3</accession>
<protein>
    <recommendedName>
        <fullName evidence="3">Ribosomal RNA large subunit methyltransferase K/L-like methyltransferase domain-containing protein</fullName>
    </recommendedName>
</protein>
<name>A0A2M6WLL3_9BACT</name>
<evidence type="ECO:0000313" key="5">
    <source>
        <dbReference type="Proteomes" id="UP000229335"/>
    </source>
</evidence>
<sequence>MAICQLMVYAIITYMRYFFILGNNPTLSFAEIVSVFKIKPEQVLALTEKTLIIELAQEIDAQQIIRKLGGTIKIGVINFQFSIPRTRDNFQTIFNDLMFKLINTNNVVGKFNFGISYYGAGKFKQEKNLAMEIKKALKEKGISSRWVTSREKVLSSVVVEQNKLVSDRGVEVVIISDGTKCWIGKTLAVQPFKELSARDYGRPGRDDYSGMLPPKLAQILINLSGAEFGNVLLDPFCGSGTILTEAALMGFQNLIGCDISEKAVEDSRQNFKFLMSNVKSMPNDIMLNIKLFVCDVKKLSRKIKPNFIEAIVTEPYLGPSRMERNEKNIRAVARQLEELYHQAIGEFAKVIKPGGRAVMVWPAFKLDKFAIFLDSSRILANSSFKIINPLLGFNNKILRLTNRNTLIYRREGQKIEREIVILEK</sequence>
<evidence type="ECO:0000259" key="3">
    <source>
        <dbReference type="Pfam" id="PF01170"/>
    </source>
</evidence>
<feature type="domain" description="Ribosomal RNA large subunit methyltransferase K/L-like methyltransferase" evidence="3">
    <location>
        <begin position="207"/>
        <end position="362"/>
    </location>
</feature>
<dbReference type="AlphaFoldDB" id="A0A2M6WLL3"/>
<dbReference type="CDD" id="cd02440">
    <property type="entry name" value="AdoMet_MTases"/>
    <property type="match status" value="1"/>
</dbReference>